<dbReference type="AlphaFoldDB" id="A0A3S9WIF7"/>
<evidence type="ECO:0000256" key="1">
    <source>
        <dbReference type="SAM" id="MobiDB-lite"/>
    </source>
</evidence>
<evidence type="ECO:0000313" key="3">
    <source>
        <dbReference type="Proteomes" id="UP000274841"/>
    </source>
</evidence>
<accession>A0A3S9WIF7</accession>
<dbReference type="Gene3D" id="3.40.50.150">
    <property type="entry name" value="Vaccinia Virus protein VP39"/>
    <property type="match status" value="1"/>
</dbReference>
<feature type="region of interest" description="Disordered" evidence="1">
    <location>
        <begin position="130"/>
        <end position="175"/>
    </location>
</feature>
<feature type="compositionally biased region" description="Basic and acidic residues" evidence="1">
    <location>
        <begin position="130"/>
        <end position="157"/>
    </location>
</feature>
<evidence type="ECO:0000313" key="2">
    <source>
        <dbReference type="EMBL" id="AZS39860.1"/>
    </source>
</evidence>
<protein>
    <recommendedName>
        <fullName evidence="4">Spermidine synthase</fullName>
    </recommendedName>
</protein>
<dbReference type="Proteomes" id="UP000274841">
    <property type="component" value="Chromosome"/>
</dbReference>
<gene>
    <name evidence="2" type="ORF">CVS54_01175</name>
</gene>
<dbReference type="InterPro" id="IPR029063">
    <property type="entry name" value="SAM-dependent_MTases_sf"/>
</dbReference>
<proteinExistence type="predicted"/>
<reference evidence="2 3" key="1">
    <citation type="submission" date="2018-08" db="EMBL/GenBank/DDBJ databases">
        <title>Microbacterium oxydans strain HG3.</title>
        <authorList>
            <person name="ORTET P."/>
        </authorList>
    </citation>
    <scope>NUCLEOTIDE SEQUENCE [LARGE SCALE GENOMIC DNA]</scope>
    <source>
        <strain evidence="2 3">HG3</strain>
    </source>
</reference>
<dbReference type="EMBL" id="CP031422">
    <property type="protein sequence ID" value="AZS39860.1"/>
    <property type="molecule type" value="Genomic_DNA"/>
</dbReference>
<organism evidence="2 3">
    <name type="scientific">Microbacterium oxydans</name>
    <dbReference type="NCBI Taxonomy" id="82380"/>
    <lineage>
        <taxon>Bacteria</taxon>
        <taxon>Bacillati</taxon>
        <taxon>Actinomycetota</taxon>
        <taxon>Actinomycetes</taxon>
        <taxon>Micrococcales</taxon>
        <taxon>Microbacteriaceae</taxon>
        <taxon>Microbacterium</taxon>
    </lineage>
</organism>
<name>A0A3S9WIF7_9MICO</name>
<dbReference type="KEGG" id="moy:CVS54_01175"/>
<dbReference type="SUPFAM" id="SSF53335">
    <property type="entry name" value="S-adenosyl-L-methionine-dependent methyltransferases"/>
    <property type="match status" value="1"/>
</dbReference>
<evidence type="ECO:0008006" key="4">
    <source>
        <dbReference type="Google" id="ProtNLM"/>
    </source>
</evidence>
<sequence length="322" mass="34557">MFSLMLDNRRAKLMESRRRPGHYELSVDGIAQSVVSMTDPTTLEYAYTQHIARAIDAAAEPGAPLFTVHLGAGALTLARYVEATRPGSPQLVVEFEPALYAAVIAALPLPPGADLRVVFGDARAVADAELPHTDHPDTDHPDTDHLDADHPDTDRSAVPESPSPGLGAPTTGGSAVDTDWVDARFTVVDLWDAAVIRHRVASQEFYRRVAARSAAGAVVAVNLLDGHPFEYSRRQAATLRSVFQNVAVVLDAEPEDDEGPLGNVVVFASDEPLSVVMDPDLLGAPRPHMLHDASLTAWIDGARIMTDADGTDSPDPDDPIWD</sequence>